<feature type="compositionally biased region" description="Low complexity" evidence="5">
    <location>
        <begin position="15"/>
        <end position="36"/>
    </location>
</feature>
<dbReference type="GeneID" id="42005111"/>
<keyword evidence="3" id="KW-0235">DNA replication</keyword>
<evidence type="ECO:0000256" key="4">
    <source>
        <dbReference type="ARBA" id="ARBA00023306"/>
    </source>
</evidence>
<name>A0A507C6Z5_9FUNG</name>
<dbReference type="GO" id="GO:0016887">
    <property type="term" value="F:ATP hydrolysis activity"/>
    <property type="evidence" value="ECO:0007669"/>
    <property type="project" value="InterPro"/>
</dbReference>
<dbReference type="GO" id="GO:0006270">
    <property type="term" value="P:DNA replication initiation"/>
    <property type="evidence" value="ECO:0007669"/>
    <property type="project" value="TreeGrafter"/>
</dbReference>
<sequence length="956" mass="101934">MTKRRLEAVEEEVSVRVTRSRNSPTSTPKTPTTPKRVLTDSLRQSKGRENVKPSKVLTPKHSAAASIATARKQQDVIVKEDDDDDLSKVIPVTPKTVKTPLAVATAAARTPIARTPTSIFQEAKGVFRRSSTPSRLVGRDKERAVITQFWQENVFAKRGGSLYISGVPGTGKTALVDEICKSLEPTFAECGFKIHVHKMNCMTIKEPRSIYPKLLELIEGSVVDYKAAVHDLGELFVPTKKANTMHVVILDEIDHLLTRDQEVLYNLFQWPLMTGSRLSLIGIANALDLTERFLPRLKAKDCMPTLLNFVPYQVNEITAIIRERLGSLSPTTKTLSPQINDAKRTLPLMQPAAIEFAARKVVGTGDVRKALDVCRQALEVLETSLSSGPKSPTPASTSSMDVDLMPKVTVQHVAKAASAALNSSNLASTSMIYELNAHQKMVMAALLVCRKKGVESTSGKVYEVYGDLLNKSMSLMPHPYSIFTSMLEGLASSSLVSLARGKGKDSTRSTVVALSGDAEHIEKALLENDTGGRLSDAINGVVHGVLPAFASAQYFYTNVYQSSDTTCSGPPNIVYASKATCSSSAASTPFGCTLQNGVYVKGFCSGSLPSDYIQTLTSPIVSYFGEILYNGGCPANGGITWTYARNYFCVHAGAKSIPVGEGDTISTTGASTYSVNATHYTISIWYTSATCSFAANSISYRARATAELCSTPVMGSSQLDVFVNYTVPVGPASYFYTVTYSDSTCANNNANIIFVQNPNGALPLCQITYTEFGCTLQNGVYVKGFCSETAPPAQAGSVALGGVSFFGQIYYASSCKAGNEIHWTYVRTDTCVHSGSQSTPIGQGDSISSSGSSMYSANATSFTNKVWSPSLSCSGAPLYVSYQDRSTSEVCSTQVEGGTEISVLIGGTATATGTAIPTGTAISTGTAIPAPASSAPNQLACGMLSMGLTVAALCWI</sequence>
<dbReference type="InterPro" id="IPR050311">
    <property type="entry name" value="ORC1/CDC6"/>
</dbReference>
<dbReference type="GO" id="GO:0051301">
    <property type="term" value="P:cell division"/>
    <property type="evidence" value="ECO:0007669"/>
    <property type="project" value="UniProtKB-KW"/>
</dbReference>
<feature type="region of interest" description="Disordered" evidence="5">
    <location>
        <begin position="1"/>
        <end position="52"/>
    </location>
</feature>
<dbReference type="AlphaFoldDB" id="A0A507C6Z5"/>
<gene>
    <name evidence="8" type="ORF">SmJEL517_g03886</name>
</gene>
<dbReference type="GO" id="GO:0005634">
    <property type="term" value="C:nucleus"/>
    <property type="evidence" value="ECO:0007669"/>
    <property type="project" value="TreeGrafter"/>
</dbReference>
<dbReference type="Pfam" id="PF22606">
    <property type="entry name" value="Cdc6-ORC-like_ATPase_lid"/>
    <property type="match status" value="1"/>
</dbReference>
<keyword evidence="2" id="KW-0132">Cell division</keyword>
<protein>
    <recommendedName>
        <fullName evidence="10">AAA+ ATPase domain-containing protein</fullName>
    </recommendedName>
</protein>
<dbReference type="SMART" id="SM00382">
    <property type="entry name" value="AAA"/>
    <property type="match status" value="1"/>
</dbReference>
<evidence type="ECO:0000256" key="2">
    <source>
        <dbReference type="ARBA" id="ARBA00022618"/>
    </source>
</evidence>
<dbReference type="GO" id="GO:0005524">
    <property type="term" value="F:ATP binding"/>
    <property type="evidence" value="ECO:0007669"/>
    <property type="project" value="InterPro"/>
</dbReference>
<dbReference type="InterPro" id="IPR003593">
    <property type="entry name" value="AAA+_ATPase"/>
</dbReference>
<keyword evidence="4" id="KW-0131">Cell cycle</keyword>
<evidence type="ECO:0000256" key="5">
    <source>
        <dbReference type="SAM" id="MobiDB-lite"/>
    </source>
</evidence>
<dbReference type="GO" id="GO:0003688">
    <property type="term" value="F:DNA replication origin binding"/>
    <property type="evidence" value="ECO:0007669"/>
    <property type="project" value="TreeGrafter"/>
</dbReference>
<evidence type="ECO:0000313" key="9">
    <source>
        <dbReference type="Proteomes" id="UP000319731"/>
    </source>
</evidence>
<evidence type="ECO:0000256" key="3">
    <source>
        <dbReference type="ARBA" id="ARBA00022705"/>
    </source>
</evidence>
<dbReference type="Gene3D" id="3.40.50.300">
    <property type="entry name" value="P-loop containing nucleotide triphosphate hydrolases"/>
    <property type="match status" value="1"/>
</dbReference>
<comment type="caution">
    <text evidence="8">The sequence shown here is derived from an EMBL/GenBank/DDBJ whole genome shotgun (WGS) entry which is preliminary data.</text>
</comment>
<evidence type="ECO:0008006" key="10">
    <source>
        <dbReference type="Google" id="ProtNLM"/>
    </source>
</evidence>
<dbReference type="OrthoDB" id="1926878at2759"/>
<dbReference type="SMART" id="SM01074">
    <property type="entry name" value="Cdc6_C"/>
    <property type="match status" value="1"/>
</dbReference>
<dbReference type="Proteomes" id="UP000319731">
    <property type="component" value="Unassembled WGS sequence"/>
</dbReference>
<dbReference type="FunFam" id="3.40.50.300:FF:000547">
    <property type="entry name" value="Cell division control protein"/>
    <property type="match status" value="1"/>
</dbReference>
<evidence type="ECO:0000313" key="8">
    <source>
        <dbReference type="EMBL" id="TPX33255.1"/>
    </source>
</evidence>
<dbReference type="SUPFAM" id="SSF46785">
    <property type="entry name" value="Winged helix' DNA-binding domain"/>
    <property type="match status" value="1"/>
</dbReference>
<evidence type="ECO:0000256" key="1">
    <source>
        <dbReference type="ARBA" id="ARBA00006184"/>
    </source>
</evidence>
<dbReference type="Pfam" id="PF09079">
    <property type="entry name" value="WHD_Cdc6"/>
    <property type="match status" value="1"/>
</dbReference>
<dbReference type="InterPro" id="IPR027417">
    <property type="entry name" value="P-loop_NTPase"/>
</dbReference>
<dbReference type="STRING" id="1806994.A0A507C6Z5"/>
<dbReference type="InterPro" id="IPR036388">
    <property type="entry name" value="WH-like_DNA-bd_sf"/>
</dbReference>
<dbReference type="CDD" id="cd00009">
    <property type="entry name" value="AAA"/>
    <property type="match status" value="1"/>
</dbReference>
<comment type="similarity">
    <text evidence="1">Belongs to the CDC6/cdc18 family.</text>
</comment>
<feature type="domain" description="AAA+ ATPase" evidence="6">
    <location>
        <begin position="158"/>
        <end position="303"/>
    </location>
</feature>
<dbReference type="InterPro" id="IPR015163">
    <property type="entry name" value="Cdc6_C"/>
</dbReference>
<dbReference type="RefSeq" id="XP_031024297.1">
    <property type="nucleotide sequence ID" value="XM_031169814.1"/>
</dbReference>
<dbReference type="Gene3D" id="1.10.8.60">
    <property type="match status" value="1"/>
</dbReference>
<accession>A0A507C6Z5</accession>
<dbReference type="EMBL" id="QEAO01000022">
    <property type="protein sequence ID" value="TPX33255.1"/>
    <property type="molecule type" value="Genomic_DNA"/>
</dbReference>
<dbReference type="PANTHER" id="PTHR10763:SF26">
    <property type="entry name" value="CELL DIVISION CONTROL PROTEIN 6 HOMOLOG"/>
    <property type="match status" value="1"/>
</dbReference>
<dbReference type="PANTHER" id="PTHR10763">
    <property type="entry name" value="CELL DIVISION CONTROL PROTEIN 6-RELATED"/>
    <property type="match status" value="1"/>
</dbReference>
<dbReference type="Pfam" id="PF00004">
    <property type="entry name" value="AAA"/>
    <property type="match status" value="1"/>
</dbReference>
<feature type="domain" description="Cdc6 C-terminal" evidence="7">
    <location>
        <begin position="442"/>
        <end position="525"/>
    </location>
</feature>
<reference evidence="8 9" key="1">
    <citation type="journal article" date="2019" name="Sci. Rep.">
        <title>Comparative genomics of chytrid fungi reveal insights into the obligate biotrophic and pathogenic lifestyle of Synchytrium endobioticum.</title>
        <authorList>
            <person name="van de Vossenberg B.T.L.H."/>
            <person name="Warris S."/>
            <person name="Nguyen H.D.T."/>
            <person name="van Gent-Pelzer M.P.E."/>
            <person name="Joly D.L."/>
            <person name="van de Geest H.C."/>
            <person name="Bonants P.J.M."/>
            <person name="Smith D.S."/>
            <person name="Levesque C.A."/>
            <person name="van der Lee T.A.J."/>
        </authorList>
    </citation>
    <scope>NUCLEOTIDE SEQUENCE [LARGE SCALE GENOMIC DNA]</scope>
    <source>
        <strain evidence="8 9">JEL517</strain>
    </source>
</reference>
<dbReference type="InterPro" id="IPR036390">
    <property type="entry name" value="WH_DNA-bd_sf"/>
</dbReference>
<evidence type="ECO:0000259" key="7">
    <source>
        <dbReference type="SMART" id="SM01074"/>
    </source>
</evidence>
<dbReference type="InterPro" id="IPR054425">
    <property type="entry name" value="Cdc6_ORC1-like_ATPase_lid"/>
</dbReference>
<dbReference type="Gene3D" id="1.10.10.10">
    <property type="entry name" value="Winged helix-like DNA-binding domain superfamily/Winged helix DNA-binding domain"/>
    <property type="match status" value="1"/>
</dbReference>
<organism evidence="8 9">
    <name type="scientific">Synchytrium microbalum</name>
    <dbReference type="NCBI Taxonomy" id="1806994"/>
    <lineage>
        <taxon>Eukaryota</taxon>
        <taxon>Fungi</taxon>
        <taxon>Fungi incertae sedis</taxon>
        <taxon>Chytridiomycota</taxon>
        <taxon>Chytridiomycota incertae sedis</taxon>
        <taxon>Chytridiomycetes</taxon>
        <taxon>Synchytriales</taxon>
        <taxon>Synchytriaceae</taxon>
        <taxon>Synchytrium</taxon>
    </lineage>
</organism>
<dbReference type="SUPFAM" id="SSF52540">
    <property type="entry name" value="P-loop containing nucleoside triphosphate hydrolases"/>
    <property type="match status" value="1"/>
</dbReference>
<keyword evidence="9" id="KW-1185">Reference proteome</keyword>
<dbReference type="GO" id="GO:0033314">
    <property type="term" value="P:mitotic DNA replication checkpoint signaling"/>
    <property type="evidence" value="ECO:0007669"/>
    <property type="project" value="TreeGrafter"/>
</dbReference>
<proteinExistence type="inferred from homology"/>
<dbReference type="InterPro" id="IPR003959">
    <property type="entry name" value="ATPase_AAA_core"/>
</dbReference>
<evidence type="ECO:0000259" key="6">
    <source>
        <dbReference type="SMART" id="SM00382"/>
    </source>
</evidence>